<dbReference type="SUPFAM" id="SSF75712">
    <property type="entry name" value="Rad50 coiled-coil Zn hook"/>
    <property type="match status" value="1"/>
</dbReference>
<evidence type="ECO:0000313" key="13">
    <source>
        <dbReference type="Proteomes" id="UP001056425"/>
    </source>
</evidence>
<keyword evidence="3 9" id="KW-0227">DNA damage</keyword>
<feature type="coiled-coil region" evidence="9">
    <location>
        <begin position="622"/>
        <end position="748"/>
    </location>
</feature>
<dbReference type="EMBL" id="CP080572">
    <property type="protein sequence ID" value="USH00539.1"/>
    <property type="molecule type" value="Genomic_DNA"/>
</dbReference>
<dbReference type="NCBIfam" id="NF003034">
    <property type="entry name" value="PRK03918.1"/>
    <property type="match status" value="1"/>
</dbReference>
<dbReference type="GO" id="GO:0016887">
    <property type="term" value="F:ATP hydrolysis activity"/>
    <property type="evidence" value="ECO:0007669"/>
    <property type="project" value="UniProtKB-UniRule"/>
</dbReference>
<comment type="domain">
    <text evidence="9">The two conserved Cys that bind zinc constitute the zinc-hook, which separates the large intramolecular coiled coil regions. The 2 Cys residues coordinate one molecule of zinc with the help of the 2 Cys residues of the zinc-hook of another Rad50 molecule, thereby forming a V-shaped homodimer.</text>
</comment>
<gene>
    <name evidence="9" type="primary">rad50</name>
    <name evidence="12" type="ORF">K1720_03555</name>
</gene>
<comment type="subunit">
    <text evidence="9">Homodimer. Forms a heterotetramer composed of two Mre11 subunits and two Rad50 subunits.</text>
</comment>
<dbReference type="GO" id="GO:0005524">
    <property type="term" value="F:ATP binding"/>
    <property type="evidence" value="ECO:0007669"/>
    <property type="project" value="UniProtKB-UniRule"/>
</dbReference>
<dbReference type="GO" id="GO:0008270">
    <property type="term" value="F:zinc ion binding"/>
    <property type="evidence" value="ECO:0007669"/>
    <property type="project" value="UniProtKB-UniRule"/>
</dbReference>
<keyword evidence="13" id="KW-1185">Reference proteome</keyword>
<dbReference type="KEGG" id="thei:K1720_03555"/>
<keyword evidence="2 9" id="KW-0547">Nucleotide-binding</keyword>
<dbReference type="Gene3D" id="3.40.50.300">
    <property type="entry name" value="P-loop containing nucleotide triphosphate hydrolases"/>
    <property type="match status" value="2"/>
</dbReference>
<feature type="coiled-coil region" evidence="9">
    <location>
        <begin position="462"/>
        <end position="586"/>
    </location>
</feature>
<dbReference type="InterPro" id="IPR041685">
    <property type="entry name" value="AAA_GajA/Old/RecF-like"/>
</dbReference>
<dbReference type="Gene3D" id="1.10.287.510">
    <property type="entry name" value="Helix hairpin bin"/>
    <property type="match status" value="1"/>
</dbReference>
<dbReference type="Proteomes" id="UP001056425">
    <property type="component" value="Chromosome"/>
</dbReference>
<dbReference type="PANTHER" id="PTHR32114:SF2">
    <property type="entry name" value="ABC TRANSPORTER ABCH.3"/>
    <property type="match status" value="1"/>
</dbReference>
<feature type="domain" description="Zinc-hook" evidence="11">
    <location>
        <begin position="402"/>
        <end position="498"/>
    </location>
</feature>
<evidence type="ECO:0000256" key="6">
    <source>
        <dbReference type="ARBA" id="ARBA00022840"/>
    </source>
</evidence>
<keyword evidence="6 9" id="KW-0067">ATP-binding</keyword>
<dbReference type="AlphaFoldDB" id="A0A9E7MB54"/>
<dbReference type="PANTHER" id="PTHR32114">
    <property type="entry name" value="ABC TRANSPORTER ABCH.3"/>
    <property type="match status" value="1"/>
</dbReference>
<dbReference type="Gene3D" id="6.10.250.70">
    <property type="match status" value="1"/>
</dbReference>
<feature type="binding site" evidence="9">
    <location>
        <position position="139"/>
    </location>
    <ligand>
        <name>ATP</name>
        <dbReference type="ChEBI" id="CHEBI:30616"/>
    </ligand>
</feature>
<comment type="cofactor">
    <cofactor evidence="9">
        <name>Zn(2+)</name>
        <dbReference type="ChEBI" id="CHEBI:29105"/>
    </cofactor>
    <text evidence="9">Binds 1 zinc ion per homodimer.</text>
</comment>
<evidence type="ECO:0000256" key="2">
    <source>
        <dbReference type="ARBA" id="ARBA00022741"/>
    </source>
</evidence>
<evidence type="ECO:0000256" key="9">
    <source>
        <dbReference type="HAMAP-Rule" id="MF_00449"/>
    </source>
</evidence>
<evidence type="ECO:0000256" key="3">
    <source>
        <dbReference type="ARBA" id="ARBA00022763"/>
    </source>
</evidence>
<keyword evidence="5 9" id="KW-0862">Zinc</keyword>
<evidence type="ECO:0000256" key="8">
    <source>
        <dbReference type="ARBA" id="ARBA00023204"/>
    </source>
</evidence>
<comment type="similarity">
    <text evidence="9">Belongs to the SMC family. RAD50 subfamily.</text>
</comment>
<organism evidence="12 13">
    <name type="scientific">Thermococcus argininiproducens</name>
    <dbReference type="NCBI Taxonomy" id="2866384"/>
    <lineage>
        <taxon>Archaea</taxon>
        <taxon>Methanobacteriati</taxon>
        <taxon>Methanobacteriota</taxon>
        <taxon>Thermococci</taxon>
        <taxon>Thermococcales</taxon>
        <taxon>Thermococcaceae</taxon>
        <taxon>Thermococcus</taxon>
    </lineage>
</organism>
<reference evidence="12 13" key="1">
    <citation type="submission" date="2021-08" db="EMBL/GenBank/DDBJ databases">
        <title>Thermococcus onnuriiensis IOH2.</title>
        <authorList>
            <person name="Park Y.-J."/>
        </authorList>
    </citation>
    <scope>NUCLEOTIDE SEQUENCE [LARGE SCALE GENOMIC DNA]</scope>
    <source>
        <strain evidence="12 13">IOH2</strain>
    </source>
</reference>
<evidence type="ECO:0000256" key="1">
    <source>
        <dbReference type="ARBA" id="ARBA00022723"/>
    </source>
</evidence>
<proteinExistence type="inferred from homology"/>
<dbReference type="InterPro" id="IPR027417">
    <property type="entry name" value="P-loop_NTPase"/>
</dbReference>
<comment type="function">
    <text evidence="9">Part of the Rad50/Mre11 complex, which is involved in the early steps of DNA double-strand break (DSB) repair. The complex may facilitate opening of the processed DNA ends to aid in the recruitment of HerA and NurA. Rad50 controls the balance between DNA end bridging and DNA resection via ATP-dependent structural rearrangements of the Rad50/Mre11 complex.</text>
</comment>
<feature type="binding site" evidence="9 10">
    <location>
        <position position="446"/>
    </location>
    <ligand>
        <name>Zn(2+)</name>
        <dbReference type="ChEBI" id="CHEBI:29105"/>
    </ligand>
</feature>
<feature type="binding site" evidence="9 10">
    <location>
        <position position="449"/>
    </location>
    <ligand>
        <name>Zn(2+)</name>
        <dbReference type="ChEBI" id="CHEBI:29105"/>
    </ligand>
</feature>
<dbReference type="InterPro" id="IPR022982">
    <property type="entry name" value="Rad50_ATPase_archaeal"/>
</dbReference>
<evidence type="ECO:0000256" key="4">
    <source>
        <dbReference type="ARBA" id="ARBA00022801"/>
    </source>
</evidence>
<feature type="coiled-coil region" evidence="9">
    <location>
        <begin position="245"/>
        <end position="429"/>
    </location>
</feature>
<dbReference type="PROSITE" id="PS51131">
    <property type="entry name" value="ZN_HOOK"/>
    <property type="match status" value="1"/>
</dbReference>
<evidence type="ECO:0000256" key="7">
    <source>
        <dbReference type="ARBA" id="ARBA00023054"/>
    </source>
</evidence>
<keyword evidence="8 9" id="KW-0234">DNA repair</keyword>
<feature type="binding site" evidence="9">
    <location>
        <position position="20"/>
    </location>
    <ligand>
        <name>ATP</name>
        <dbReference type="ChEBI" id="CHEBI:30616"/>
    </ligand>
</feature>
<name>A0A9E7MB54_9EURY</name>
<dbReference type="InterPro" id="IPR013134">
    <property type="entry name" value="Zn_hook_RAD50"/>
</dbReference>
<feature type="binding site" evidence="9">
    <location>
        <begin position="800"/>
        <end position="805"/>
    </location>
    <ligand>
        <name>ATP</name>
        <dbReference type="ChEBI" id="CHEBI:30616"/>
    </ligand>
</feature>
<dbReference type="SMART" id="SM00382">
    <property type="entry name" value="AAA"/>
    <property type="match status" value="1"/>
</dbReference>
<evidence type="ECO:0000313" key="12">
    <source>
        <dbReference type="EMBL" id="USH00539.1"/>
    </source>
</evidence>
<accession>A0A9E7MB54</accession>
<keyword evidence="1 9" id="KW-0479">Metal-binding</keyword>
<dbReference type="SUPFAM" id="SSF52540">
    <property type="entry name" value="P-loop containing nucleoside triphosphate hydrolases"/>
    <property type="match status" value="1"/>
</dbReference>
<evidence type="ECO:0000259" key="11">
    <source>
        <dbReference type="PROSITE" id="PS51131"/>
    </source>
</evidence>
<dbReference type="HAMAP" id="MF_00449">
    <property type="entry name" value="RAD50"/>
    <property type="match status" value="1"/>
</dbReference>
<evidence type="ECO:0000256" key="5">
    <source>
        <dbReference type="ARBA" id="ARBA00022833"/>
    </source>
</evidence>
<protein>
    <recommendedName>
        <fullName evidence="9">DNA double-strand break repair Rad50 ATPase</fullName>
    </recommendedName>
</protein>
<evidence type="ECO:0000256" key="10">
    <source>
        <dbReference type="PROSITE-ProRule" id="PRU00471"/>
    </source>
</evidence>
<dbReference type="Pfam" id="PF13175">
    <property type="entry name" value="AAA_15"/>
    <property type="match status" value="1"/>
</dbReference>
<dbReference type="InterPro" id="IPR003593">
    <property type="entry name" value="AAA+_ATPase"/>
</dbReference>
<dbReference type="GO" id="GO:0006302">
    <property type="term" value="P:double-strand break repair"/>
    <property type="evidence" value="ECO:0007669"/>
    <property type="project" value="UniProtKB-UniRule"/>
</dbReference>
<feature type="binding site" evidence="9">
    <location>
        <begin position="40"/>
        <end position="46"/>
    </location>
    <ligand>
        <name>ATP</name>
        <dbReference type="ChEBI" id="CHEBI:30616"/>
    </ligand>
</feature>
<feature type="coiled-coil region" evidence="9">
    <location>
        <begin position="162"/>
        <end position="220"/>
    </location>
</feature>
<keyword evidence="4 9" id="KW-0378">Hydrolase</keyword>
<keyword evidence="7 9" id="KW-0175">Coiled coil</keyword>
<sequence length="895" mass="106286">MAWYEVREMRIRSLKIKNFRAHESSYIEFNDGINLIIGQNGSGKSSILEAIFAALYLGHGSFPRGYKRVNTRIGKSGFELVLKFEHNDKRYEIVRKSNAESYLKEHGAILYDRDSDIAKWSEKHLYPLHVFRNALYIKQGEIENILIDENVREKVLRKVLGIEDFENSANNAQEVVRELRRKKDYLEKLIQTSGDLQGRIEEQEKKLKEILVRINELRKQEIEISEKLSGVSRRYEYLKKLSELLGQKEKEKLSTEGSLKQLETEIKNIKERISELEKELNELGDKEKRLIEIQWVEEEYRMLNAILSKRAEIQKIEIEESRLEERIRGIQREISELSSKEKEFQEAKKLEKEVLERYRTLKGFAEEYEKVRQLLAEREKYLKELEKAGYTKEKLTKELEEVEKAKEKLKELEDRLVSLKGELNGLNRIEWKLRDNLSKLEGAKECPLCKRPIQEHDKGEIEREYKLEFAKIEEKKKEISKQLKELKEEKEKLERIKNREKTLIKLYKTLEFLETVEKKLKRYDIERLKTSSEEFEKVREKAIEIKKEIIRLKRETERLVKVKKELETISKDLENLKGRKRAILQEIRERGFTSFEEVEKRIRKLDPIYKEYIELRAVPKEIETRKKKQNLLKNALEKKEREFNILKENLKVIYRELEELNRQFSEEEFEAIRKEHLNLSNTHAALLKEIEGSEVLKEEVLKNLEELKIRLEEVKKAEKELELVGRMIADMKTLREKLLKLKAEAERKGLSEVERVASELFSEMTERKYQGIKIIREKKFGKERIRIVVLYQGQEKEIDFLSGGEKIALGLSFRLALSLYKVKNMELLILDEPTPFLDEERRKKLVEIITQHLRKIPQVIIVSHDEELKDAADYVIRVTLVGGRSNVEVESLGAY</sequence>